<dbReference type="Proteomes" id="UP000243413">
    <property type="component" value="Chromosome I"/>
</dbReference>
<dbReference type="EMBL" id="LT629763">
    <property type="protein sequence ID" value="SDS76398.1"/>
    <property type="molecule type" value="Genomic_DNA"/>
</dbReference>
<dbReference type="InterPro" id="IPR034660">
    <property type="entry name" value="DinB/YfiT-like"/>
</dbReference>
<dbReference type="PANTHER" id="PTHR37302:SF1">
    <property type="entry name" value="PROTEIN DINB"/>
    <property type="match status" value="1"/>
</dbReference>
<dbReference type="OrthoDB" id="9807509at2"/>
<dbReference type="Pfam" id="PF05163">
    <property type="entry name" value="DinB"/>
    <property type="match status" value="1"/>
</dbReference>
<feature type="binding site" evidence="3">
    <location>
        <position position="134"/>
    </location>
    <ligand>
        <name>a divalent metal cation</name>
        <dbReference type="ChEBI" id="CHEBI:60240"/>
    </ligand>
</feature>
<evidence type="ECO:0000256" key="3">
    <source>
        <dbReference type="PIRSR" id="PIRSR607837-1"/>
    </source>
</evidence>
<feature type="binding site" evidence="3">
    <location>
        <position position="138"/>
    </location>
    <ligand>
        <name>a divalent metal cation</name>
        <dbReference type="ChEBI" id="CHEBI:60240"/>
    </ligand>
</feature>
<sequence>MPQQPYATLAAYNQWMNQRLYALCETLPEAEYRLDRGAFFHSIHGTLNHLLLADRVWFGRFTGQPFNVPSLDTELYATLAELRVARAQLDQQIIDWVATLSEHRIAGEFSYTSLINPQPRRYPMSVVLSHFFNHQTHHRGQLTTLLSQCGTDPGLTDLIHMPGVALVTPEWQEEN</sequence>
<organism evidence="4 5">
    <name type="scientific">Halopseudomonas sabulinigri</name>
    <dbReference type="NCBI Taxonomy" id="472181"/>
    <lineage>
        <taxon>Bacteria</taxon>
        <taxon>Pseudomonadati</taxon>
        <taxon>Pseudomonadota</taxon>
        <taxon>Gammaproteobacteria</taxon>
        <taxon>Pseudomonadales</taxon>
        <taxon>Pseudomonadaceae</taxon>
        <taxon>Halopseudomonas</taxon>
    </lineage>
</organism>
<accession>A0A1H1UUZ1</accession>
<dbReference type="SUPFAM" id="SSF109854">
    <property type="entry name" value="DinB/YfiT-like putative metalloenzymes"/>
    <property type="match status" value="1"/>
</dbReference>
<protein>
    <submittedName>
        <fullName evidence="4">Uncharacterized damage-inducible protein DinB (Forms a four-helix bundle)</fullName>
    </submittedName>
</protein>
<evidence type="ECO:0000256" key="2">
    <source>
        <dbReference type="ARBA" id="ARBA00022723"/>
    </source>
</evidence>
<keyword evidence="2 3" id="KW-0479">Metal-binding</keyword>
<name>A0A1H1UUZ1_9GAMM</name>
<dbReference type="Gene3D" id="1.20.120.450">
    <property type="entry name" value="dinb family like domain"/>
    <property type="match status" value="1"/>
</dbReference>
<evidence type="ECO:0000256" key="1">
    <source>
        <dbReference type="ARBA" id="ARBA00008635"/>
    </source>
</evidence>
<dbReference type="STRING" id="472181.SAMN05216271_2673"/>
<reference evidence="5" key="1">
    <citation type="submission" date="2016-10" db="EMBL/GenBank/DDBJ databases">
        <authorList>
            <person name="Varghese N."/>
            <person name="Submissions S."/>
        </authorList>
    </citation>
    <scope>NUCLEOTIDE SEQUENCE [LARGE SCALE GENOMIC DNA]</scope>
    <source>
        <strain evidence="5">JCM 14963</strain>
    </source>
</reference>
<proteinExistence type="inferred from homology"/>
<dbReference type="GO" id="GO:0046872">
    <property type="term" value="F:metal ion binding"/>
    <property type="evidence" value="ECO:0007669"/>
    <property type="project" value="UniProtKB-KW"/>
</dbReference>
<dbReference type="RefSeq" id="WP_092287380.1">
    <property type="nucleotide sequence ID" value="NZ_LT629763.1"/>
</dbReference>
<dbReference type="PANTHER" id="PTHR37302">
    <property type="entry name" value="SLR1116 PROTEIN"/>
    <property type="match status" value="1"/>
</dbReference>
<gene>
    <name evidence="4" type="ORF">SAMN05216271_2673</name>
</gene>
<evidence type="ECO:0000313" key="5">
    <source>
        <dbReference type="Proteomes" id="UP000243413"/>
    </source>
</evidence>
<feature type="binding site" evidence="3">
    <location>
        <position position="49"/>
    </location>
    <ligand>
        <name>a divalent metal cation</name>
        <dbReference type="ChEBI" id="CHEBI:60240"/>
    </ligand>
</feature>
<dbReference type="AlphaFoldDB" id="A0A1H1UUZ1"/>
<comment type="similarity">
    <text evidence="1">Belongs to the DinB family.</text>
</comment>
<evidence type="ECO:0000313" key="4">
    <source>
        <dbReference type="EMBL" id="SDS76398.1"/>
    </source>
</evidence>
<dbReference type="InterPro" id="IPR007837">
    <property type="entry name" value="DinB"/>
</dbReference>